<name>A0AAW2F4E4_9HYME</name>
<reference evidence="1 2" key="1">
    <citation type="submission" date="2023-03" db="EMBL/GenBank/DDBJ databases">
        <title>High recombination rates correlate with genetic variation in Cardiocondyla obscurior ants.</title>
        <authorList>
            <person name="Errbii M."/>
        </authorList>
    </citation>
    <scope>NUCLEOTIDE SEQUENCE [LARGE SCALE GENOMIC DNA]</scope>
    <source>
        <strain evidence="1">Alpha-2009</strain>
        <tissue evidence="1">Whole body</tissue>
    </source>
</reference>
<evidence type="ECO:0000313" key="2">
    <source>
        <dbReference type="Proteomes" id="UP001430953"/>
    </source>
</evidence>
<dbReference type="AlphaFoldDB" id="A0AAW2F4E4"/>
<comment type="caution">
    <text evidence="1">The sequence shown here is derived from an EMBL/GenBank/DDBJ whole genome shotgun (WGS) entry which is preliminary data.</text>
</comment>
<dbReference type="Proteomes" id="UP001430953">
    <property type="component" value="Unassembled WGS sequence"/>
</dbReference>
<organism evidence="1 2">
    <name type="scientific">Cardiocondyla obscurior</name>
    <dbReference type="NCBI Taxonomy" id="286306"/>
    <lineage>
        <taxon>Eukaryota</taxon>
        <taxon>Metazoa</taxon>
        <taxon>Ecdysozoa</taxon>
        <taxon>Arthropoda</taxon>
        <taxon>Hexapoda</taxon>
        <taxon>Insecta</taxon>
        <taxon>Pterygota</taxon>
        <taxon>Neoptera</taxon>
        <taxon>Endopterygota</taxon>
        <taxon>Hymenoptera</taxon>
        <taxon>Apocrita</taxon>
        <taxon>Aculeata</taxon>
        <taxon>Formicoidea</taxon>
        <taxon>Formicidae</taxon>
        <taxon>Myrmicinae</taxon>
        <taxon>Cardiocondyla</taxon>
    </lineage>
</organism>
<proteinExistence type="predicted"/>
<protein>
    <submittedName>
        <fullName evidence="1">Uncharacterized protein</fullName>
    </submittedName>
</protein>
<accession>A0AAW2F4E4</accession>
<sequence>MADKKDQFKYRNPENKSITVEKVFGHEIIVCDNYPTEEASNAVVHRCDISHVDRRDANTRRCMRSYKLIQITPWHYPPAI</sequence>
<keyword evidence="2" id="KW-1185">Reference proteome</keyword>
<gene>
    <name evidence="1" type="ORF">PUN28_013741</name>
</gene>
<dbReference type="EMBL" id="JADYXP020000014">
    <property type="protein sequence ID" value="KAL0110297.1"/>
    <property type="molecule type" value="Genomic_DNA"/>
</dbReference>
<evidence type="ECO:0000313" key="1">
    <source>
        <dbReference type="EMBL" id="KAL0110297.1"/>
    </source>
</evidence>